<dbReference type="InterPro" id="IPR027417">
    <property type="entry name" value="P-loop_NTPase"/>
</dbReference>
<dbReference type="AlphaFoldDB" id="A0AAU7NP85"/>
<reference evidence="1 2" key="1">
    <citation type="journal article" date="2024" name="Microbiology">
        <title>Methylomarinum rosea sp. nov., a novel halophilic methanotrophic bacterium from the hypersaline Lake Elton.</title>
        <authorList>
            <person name="Suleimanov R.Z."/>
            <person name="Oshkin I.Y."/>
            <person name="Danilova O.V."/>
            <person name="Suzina N.E."/>
            <person name="Dedysh S.N."/>
        </authorList>
    </citation>
    <scope>NUCLEOTIDE SEQUENCE [LARGE SCALE GENOMIC DNA]</scope>
    <source>
        <strain evidence="1 2">Ch1-1</strain>
        <plasmid evidence="2">unnamed1</plasmid>
    </source>
</reference>
<evidence type="ECO:0000313" key="1">
    <source>
        <dbReference type="EMBL" id="XBS18768.1"/>
    </source>
</evidence>
<dbReference type="SUPFAM" id="SSF52540">
    <property type="entry name" value="P-loop containing nucleoside triphosphate hydrolases"/>
    <property type="match status" value="1"/>
</dbReference>
<protein>
    <submittedName>
        <fullName evidence="1">Uncharacterized protein</fullName>
    </submittedName>
</protein>
<organism evidence="1 2">
    <name type="scientific">Methylomarinum roseum</name>
    <dbReference type="NCBI Taxonomy" id="3067653"/>
    <lineage>
        <taxon>Bacteria</taxon>
        <taxon>Pseudomonadati</taxon>
        <taxon>Pseudomonadota</taxon>
        <taxon>Gammaproteobacteria</taxon>
        <taxon>Methylococcales</taxon>
        <taxon>Methylococcaceae</taxon>
        <taxon>Methylomarinum</taxon>
    </lineage>
</organism>
<keyword evidence="1" id="KW-0614">Plasmid</keyword>
<sequence length="137" mass="15683">MDEGLEVPVDCSHIVWVATANELHRIPDPIVSRLAVLEVQQPNARQMRNVLQSIFKNIRRQHSWGHRFSERLADEVVDKIIGSQVDPRLIQRELVRACGRAVLRQEQSNTEHITLQAEDLVIKNSLTGKIRPIGFVH</sequence>
<dbReference type="Proteomes" id="UP001225378">
    <property type="component" value="Plasmid unnamed1"/>
</dbReference>
<accession>A0AAU7NP85</accession>
<name>A0AAU7NP85_9GAMM</name>
<gene>
    <name evidence="1" type="ORF">Q9L42_000290</name>
</gene>
<evidence type="ECO:0000313" key="2">
    <source>
        <dbReference type="Proteomes" id="UP001225378"/>
    </source>
</evidence>
<dbReference type="KEGG" id="mech:Q9L42_000290"/>
<geneLocation type="plasmid" evidence="1 2">
    <name>unnamed1</name>
</geneLocation>
<dbReference type="RefSeq" id="WP_349431010.1">
    <property type="nucleotide sequence ID" value="NZ_CP157742.1"/>
</dbReference>
<keyword evidence="2" id="KW-1185">Reference proteome</keyword>
<proteinExistence type="predicted"/>
<dbReference type="EMBL" id="CP157742">
    <property type="protein sequence ID" value="XBS18768.1"/>
    <property type="molecule type" value="Genomic_DNA"/>
</dbReference>